<evidence type="ECO:0000256" key="5">
    <source>
        <dbReference type="ARBA" id="ARBA00023015"/>
    </source>
</evidence>
<keyword evidence="6" id="KW-0804">Transcription</keyword>
<feature type="domain" description="C2H2-type" evidence="10">
    <location>
        <begin position="409"/>
        <end position="433"/>
    </location>
</feature>
<feature type="domain" description="C2H2-type" evidence="10">
    <location>
        <begin position="290"/>
        <end position="316"/>
    </location>
</feature>
<feature type="domain" description="C2H2-type" evidence="10">
    <location>
        <begin position="324"/>
        <end position="354"/>
    </location>
</feature>
<evidence type="ECO:0000256" key="2">
    <source>
        <dbReference type="ARBA" id="ARBA00022723"/>
    </source>
</evidence>
<feature type="domain" description="C2H2-type" evidence="10">
    <location>
        <begin position="440"/>
        <end position="467"/>
    </location>
</feature>
<organism evidence="11 12">
    <name type="scientific">Frankliniella fusca</name>
    <dbReference type="NCBI Taxonomy" id="407009"/>
    <lineage>
        <taxon>Eukaryota</taxon>
        <taxon>Metazoa</taxon>
        <taxon>Ecdysozoa</taxon>
        <taxon>Arthropoda</taxon>
        <taxon>Hexapoda</taxon>
        <taxon>Insecta</taxon>
        <taxon>Pterygota</taxon>
        <taxon>Neoptera</taxon>
        <taxon>Paraneoptera</taxon>
        <taxon>Thysanoptera</taxon>
        <taxon>Terebrantia</taxon>
        <taxon>Thripoidea</taxon>
        <taxon>Thripidae</taxon>
        <taxon>Frankliniella</taxon>
    </lineage>
</organism>
<keyword evidence="4" id="KW-0862">Zinc</keyword>
<feature type="region of interest" description="Disordered" evidence="9">
    <location>
        <begin position="117"/>
        <end position="259"/>
    </location>
</feature>
<dbReference type="GO" id="GO:0008270">
    <property type="term" value="F:zinc ion binding"/>
    <property type="evidence" value="ECO:0007669"/>
    <property type="project" value="UniProtKB-KW"/>
</dbReference>
<evidence type="ECO:0000256" key="4">
    <source>
        <dbReference type="ARBA" id="ARBA00022833"/>
    </source>
</evidence>
<feature type="compositionally biased region" description="Polar residues" evidence="9">
    <location>
        <begin position="1113"/>
        <end position="1137"/>
    </location>
</feature>
<gene>
    <name evidence="11" type="ORF">KUF71_021840</name>
</gene>
<evidence type="ECO:0000256" key="1">
    <source>
        <dbReference type="ARBA" id="ARBA00004123"/>
    </source>
</evidence>
<dbReference type="PANTHER" id="PTHR46179">
    <property type="entry name" value="ZINC FINGER PROTEIN"/>
    <property type="match status" value="1"/>
</dbReference>
<feature type="compositionally biased region" description="Basic and acidic residues" evidence="9">
    <location>
        <begin position="126"/>
        <end position="135"/>
    </location>
</feature>
<dbReference type="PANTHER" id="PTHR46179:SF13">
    <property type="entry name" value="C2H2-TYPE DOMAIN-CONTAINING PROTEIN"/>
    <property type="match status" value="1"/>
</dbReference>
<feature type="region of interest" description="Disordered" evidence="9">
    <location>
        <begin position="527"/>
        <end position="551"/>
    </location>
</feature>
<comment type="subcellular location">
    <subcellularLocation>
        <location evidence="1">Nucleus</location>
    </subcellularLocation>
</comment>
<evidence type="ECO:0000313" key="12">
    <source>
        <dbReference type="Proteomes" id="UP001219518"/>
    </source>
</evidence>
<feature type="compositionally biased region" description="Polar residues" evidence="9">
    <location>
        <begin position="1196"/>
        <end position="1209"/>
    </location>
</feature>
<dbReference type="InterPro" id="IPR013087">
    <property type="entry name" value="Znf_C2H2_type"/>
</dbReference>
<dbReference type="AlphaFoldDB" id="A0AAE1H288"/>
<evidence type="ECO:0000313" key="11">
    <source>
        <dbReference type="EMBL" id="KAK3912270.1"/>
    </source>
</evidence>
<dbReference type="InterPro" id="IPR051061">
    <property type="entry name" value="Zinc_finger_trans_reg"/>
</dbReference>
<evidence type="ECO:0000259" key="10">
    <source>
        <dbReference type="PROSITE" id="PS50157"/>
    </source>
</evidence>
<name>A0AAE1H288_9NEOP</name>
<reference evidence="11" key="2">
    <citation type="journal article" date="2023" name="BMC Genomics">
        <title>Pest status, molecular evolution, and epigenetic factors derived from the genome assembly of Frankliniella fusca, a thysanopteran phytovirus vector.</title>
        <authorList>
            <person name="Catto M.A."/>
            <person name="Labadie P.E."/>
            <person name="Jacobson A.L."/>
            <person name="Kennedy G.G."/>
            <person name="Srinivasan R."/>
            <person name="Hunt B.G."/>
        </authorList>
    </citation>
    <scope>NUCLEOTIDE SEQUENCE</scope>
    <source>
        <strain evidence="11">PL_HMW_Pooled</strain>
    </source>
</reference>
<evidence type="ECO:0000256" key="6">
    <source>
        <dbReference type="ARBA" id="ARBA00023163"/>
    </source>
</evidence>
<keyword evidence="5" id="KW-0805">Transcription regulation</keyword>
<keyword evidence="12" id="KW-1185">Reference proteome</keyword>
<dbReference type="Proteomes" id="UP001219518">
    <property type="component" value="Unassembled WGS sequence"/>
</dbReference>
<dbReference type="InterPro" id="IPR036236">
    <property type="entry name" value="Znf_C2H2_sf"/>
</dbReference>
<keyword evidence="3 8" id="KW-0863">Zinc-finger</keyword>
<feature type="compositionally biased region" description="Basic and acidic residues" evidence="9">
    <location>
        <begin position="537"/>
        <end position="546"/>
    </location>
</feature>
<evidence type="ECO:0000256" key="8">
    <source>
        <dbReference type="PROSITE-ProRule" id="PRU00042"/>
    </source>
</evidence>
<feature type="compositionally biased region" description="Basic and acidic residues" evidence="9">
    <location>
        <begin position="1077"/>
        <end position="1093"/>
    </location>
</feature>
<feature type="compositionally biased region" description="Low complexity" evidence="9">
    <location>
        <begin position="1094"/>
        <end position="1109"/>
    </location>
</feature>
<feature type="compositionally biased region" description="Basic residues" evidence="9">
    <location>
        <begin position="221"/>
        <end position="234"/>
    </location>
</feature>
<proteinExistence type="predicted"/>
<dbReference type="Gene3D" id="3.30.160.60">
    <property type="entry name" value="Classic Zinc Finger"/>
    <property type="match status" value="4"/>
</dbReference>
<dbReference type="SUPFAM" id="SSF57667">
    <property type="entry name" value="beta-beta-alpha zinc fingers"/>
    <property type="match status" value="4"/>
</dbReference>
<dbReference type="GO" id="GO:0005634">
    <property type="term" value="C:nucleus"/>
    <property type="evidence" value="ECO:0007669"/>
    <property type="project" value="UniProtKB-SubCell"/>
</dbReference>
<feature type="domain" description="C2H2-type" evidence="10">
    <location>
        <begin position="500"/>
        <end position="529"/>
    </location>
</feature>
<keyword evidence="2" id="KW-0479">Metal-binding</keyword>
<dbReference type="EMBL" id="JAHWGI010000292">
    <property type="protein sequence ID" value="KAK3912270.1"/>
    <property type="molecule type" value="Genomic_DNA"/>
</dbReference>
<dbReference type="PROSITE" id="PS50157">
    <property type="entry name" value="ZINC_FINGER_C2H2_2"/>
    <property type="match status" value="9"/>
</dbReference>
<feature type="domain" description="C2H2-type" evidence="10">
    <location>
        <begin position="356"/>
        <end position="383"/>
    </location>
</feature>
<feature type="compositionally biased region" description="Basic and acidic residues" evidence="9">
    <location>
        <begin position="186"/>
        <end position="206"/>
    </location>
</feature>
<keyword evidence="7" id="KW-0539">Nucleus</keyword>
<evidence type="ECO:0000256" key="3">
    <source>
        <dbReference type="ARBA" id="ARBA00022771"/>
    </source>
</evidence>
<evidence type="ECO:0000256" key="7">
    <source>
        <dbReference type="ARBA" id="ARBA00023242"/>
    </source>
</evidence>
<dbReference type="GO" id="GO:0006357">
    <property type="term" value="P:regulation of transcription by RNA polymerase II"/>
    <property type="evidence" value="ECO:0007669"/>
    <property type="project" value="TreeGrafter"/>
</dbReference>
<feature type="domain" description="C2H2-type" evidence="10">
    <location>
        <begin position="469"/>
        <end position="499"/>
    </location>
</feature>
<feature type="region of interest" description="Disordered" evidence="9">
    <location>
        <begin position="1050"/>
        <end position="1214"/>
    </location>
</feature>
<evidence type="ECO:0000256" key="9">
    <source>
        <dbReference type="SAM" id="MobiDB-lite"/>
    </source>
</evidence>
<dbReference type="PROSITE" id="PS00028">
    <property type="entry name" value="ZINC_FINGER_C2H2_1"/>
    <property type="match status" value="9"/>
</dbReference>
<comment type="caution">
    <text evidence="11">The sequence shown here is derived from an EMBL/GenBank/DDBJ whole genome shotgun (WGS) entry which is preliminary data.</text>
</comment>
<feature type="domain" description="C2H2-type" evidence="10">
    <location>
        <begin position="261"/>
        <end position="288"/>
    </location>
</feature>
<reference evidence="11" key="1">
    <citation type="submission" date="2021-07" db="EMBL/GenBank/DDBJ databases">
        <authorList>
            <person name="Catto M.A."/>
            <person name="Jacobson A."/>
            <person name="Kennedy G."/>
            <person name="Labadie P."/>
            <person name="Hunt B.G."/>
            <person name="Srinivasan R."/>
        </authorList>
    </citation>
    <scope>NUCLEOTIDE SEQUENCE</scope>
    <source>
        <strain evidence="11">PL_HMW_Pooled</strain>
        <tissue evidence="11">Head</tissue>
    </source>
</reference>
<dbReference type="Pfam" id="PF00096">
    <property type="entry name" value="zf-C2H2"/>
    <property type="match status" value="5"/>
</dbReference>
<protein>
    <submittedName>
        <fullName evidence="11">Transcription factor IIIA</fullName>
    </submittedName>
</protein>
<feature type="region of interest" description="Disordered" evidence="9">
    <location>
        <begin position="75"/>
        <end position="101"/>
    </location>
</feature>
<feature type="domain" description="C2H2-type" evidence="10">
    <location>
        <begin position="384"/>
        <end position="406"/>
    </location>
</feature>
<dbReference type="SMART" id="SM00355">
    <property type="entry name" value="ZnF_C2H2"/>
    <property type="match status" value="9"/>
</dbReference>
<accession>A0AAE1H288</accession>
<sequence length="1249" mass="139299">MTRASNPSGSMPQFVQCLRLTLAGLNVHPKLVSPWMNVTLDCLLFSGDMAANSTSCEASNHMFKEPWNKILTQAKSRSRRNRPWDKPPGNEVKQYSLSQTPRQLDVIKNDSVNIQSVTTISSRKHPSPEDTSDRKRTLRQSVRQAKLSFSVEQDLSGNESRKRTSRQNVRQAKRSLSVESDLSGNESRKRSSRQTERQAKRSHSVEWDWSGNESDSAKCPQNKRSRAPKARKRSPSLDSNVIGSDSFSDGDDDESSTTEGKECLICGKTFYRPWRLRVHLYRHIRIKGPFMCDEKGCFKTYFYKSHLDRHKSRNHAQHVITFQLKCQVEDCQKLFETGCGLKRHMKKMHSGGSQKFQCPQCEKSFSKNKQLRYHLAEHNGQPPLRCDKCNAGFYNDNLLRKHTRTHKEYPCTVPGCEQVFSNYSTLQKHISEHNKCFQSLQCAHCQRTFAKNYNLRQHVMTHLENKKVFKCTYESCGRVYYQERNLRSHIRVRHEKKSSFECPWSDCGNLFMSKRALQIHINVHENGRAKPVKKKEQRAPRKDKGQPKKAMATKLTGMMVPAQVEKQLLKESTNFKLSDTEPEECPARNTRSKSIVDIPLLIAGSSVVPNISQNAIITSQPFDDESYVNNSESSVLVDNSVIDNFTGCMFEVDENGFLVEVSIDSSKIKEDEDLTVVATEAPVLPVLDNSQQSEVSIACKDRSRLSSEPSPFPANTFGDTASMLSATLCAETIVECSSKDEERKVFILIPKTGQSAGESTSDINPEAVVQALSGDLDIYSVPQGVPTAVTKGDQQAECDETGIHSTVKKVSVSDPSVSSILQPLITKLVQLPKDKIQDIAQVSFLGEMASSEISNVSLNENACSLQEKENSSLNGMGRSMVRTLAHNEITVSQLSDVSHLDMGSSNVSLPFACLEGGGSEAHDAEFTGSGIQHSEVVGNKAEEAEAPGYCAEDNVTLCNSSPSDCSSGDNIQDSKAQDNTHSNDFTFGSVSTCSSTCSCCSTVILDRKSPRVRLSRIEIGKQDYLEPVNKSIQVEEENNKSQKTVIMDDASNLIDEEPPDNIGNKIESSQKRKKKQQSTDKQERVGTRHEAQLESKYSSESSDSEPLSEWLKNRTQATESKSSSDGDLSEASVSSCFESPKKKRKPLNFIESDSDDFDDPSWKPPKKKIMSKSKILNFSDSESENETGVDKKSSKNKSTVVGTQLNSSAPLVRKSSGIACRQLSESAWIDILRQTCRNLKLTLSATSTD</sequence>